<dbReference type="OrthoDB" id="9803010at2"/>
<protein>
    <submittedName>
        <fullName evidence="2">UDP-glucose 4-epimerase</fullName>
    </submittedName>
</protein>
<organism evidence="2 3">
    <name type="scientific">Sinobacterium caligoides</name>
    <dbReference type="NCBI Taxonomy" id="933926"/>
    <lineage>
        <taxon>Bacteria</taxon>
        <taxon>Pseudomonadati</taxon>
        <taxon>Pseudomonadota</taxon>
        <taxon>Gammaproteobacteria</taxon>
        <taxon>Cellvibrionales</taxon>
        <taxon>Spongiibacteraceae</taxon>
        <taxon>Sinobacterium</taxon>
    </lineage>
</organism>
<dbReference type="PROSITE" id="PS00061">
    <property type="entry name" value="ADH_SHORT"/>
    <property type="match status" value="1"/>
</dbReference>
<name>A0A3N2DKA6_9GAMM</name>
<dbReference type="InterPro" id="IPR016040">
    <property type="entry name" value="NAD(P)-bd_dom"/>
</dbReference>
<dbReference type="SUPFAM" id="SSF51735">
    <property type="entry name" value="NAD(P)-binding Rossmann-fold domains"/>
    <property type="match status" value="1"/>
</dbReference>
<dbReference type="Gene3D" id="3.90.25.10">
    <property type="entry name" value="UDP-galactose 4-epimerase, domain 1"/>
    <property type="match status" value="1"/>
</dbReference>
<proteinExistence type="predicted"/>
<evidence type="ECO:0000313" key="2">
    <source>
        <dbReference type="EMBL" id="ROS00119.1"/>
    </source>
</evidence>
<evidence type="ECO:0000259" key="1">
    <source>
        <dbReference type="Pfam" id="PF16363"/>
    </source>
</evidence>
<dbReference type="Proteomes" id="UP000275394">
    <property type="component" value="Unassembled WGS sequence"/>
</dbReference>
<dbReference type="Gene3D" id="3.40.50.720">
    <property type="entry name" value="NAD(P)-binding Rossmann-like Domain"/>
    <property type="match status" value="1"/>
</dbReference>
<reference evidence="2 3" key="1">
    <citation type="submission" date="2018-11" db="EMBL/GenBank/DDBJ databases">
        <title>Genomic Encyclopedia of Type Strains, Phase IV (KMG-IV): sequencing the most valuable type-strain genomes for metagenomic binning, comparative biology and taxonomic classification.</title>
        <authorList>
            <person name="Goeker M."/>
        </authorList>
    </citation>
    <scope>NUCLEOTIDE SEQUENCE [LARGE SCALE GENOMIC DNA]</scope>
    <source>
        <strain evidence="2 3">DSM 100316</strain>
    </source>
</reference>
<accession>A0A3N2DKA6</accession>
<dbReference type="EMBL" id="RKHR01000005">
    <property type="protein sequence ID" value="ROS00119.1"/>
    <property type="molecule type" value="Genomic_DNA"/>
</dbReference>
<dbReference type="Pfam" id="PF16363">
    <property type="entry name" value="GDP_Man_Dehyd"/>
    <property type="match status" value="1"/>
</dbReference>
<evidence type="ECO:0000313" key="3">
    <source>
        <dbReference type="Proteomes" id="UP000275394"/>
    </source>
</evidence>
<dbReference type="InterPro" id="IPR036291">
    <property type="entry name" value="NAD(P)-bd_dom_sf"/>
</dbReference>
<dbReference type="PANTHER" id="PTHR43000">
    <property type="entry name" value="DTDP-D-GLUCOSE 4,6-DEHYDRATASE-RELATED"/>
    <property type="match status" value="1"/>
</dbReference>
<comment type="caution">
    <text evidence="2">The sequence shown here is derived from an EMBL/GenBank/DDBJ whole genome shotgun (WGS) entry which is preliminary data.</text>
</comment>
<dbReference type="RefSeq" id="WP_123713102.1">
    <property type="nucleotide sequence ID" value="NZ_RKHR01000005.1"/>
</dbReference>
<feature type="domain" description="NAD(P)-binding" evidence="1">
    <location>
        <begin position="9"/>
        <end position="307"/>
    </location>
</feature>
<gene>
    <name evidence="2" type="ORF">EDC56_2755</name>
</gene>
<dbReference type="AlphaFoldDB" id="A0A3N2DKA6"/>
<dbReference type="InterPro" id="IPR020904">
    <property type="entry name" value="Sc_DH/Rdtase_CS"/>
</dbReference>
<sequence>MSFANKKVLVTGGAGFIGSHLVDVLLAANYDVKVLDNLSNGKIDNIKQHFGDENFEFMLGNITQREDIEEAMSGVSVVYHLATLGVRHSLKHPYDNHKVNAEGTLLLLQTARAVGVERFIYCSSSEVYGTARTVPMDEHHSLYPRTVYGASKLAGECYTRAYATSFAMNTVVVRPFNTFGPRSHHEGDAGELIPKSIVRALNSESILIFGLGSITRDFTYVEDTARALAAVMLDAKEDAGETYNVGSHFELSIREVADTILKMMVNSGSKIVHCEDRPGDVERLYADASKFIRCYDWQPEYSFEQGLLKTIDWFKSQPQGRQALLKEEKGVNWQ</sequence>
<keyword evidence="3" id="KW-1185">Reference proteome</keyword>